<evidence type="ECO:0000313" key="2">
    <source>
        <dbReference type="EMBL" id="GBB88553.1"/>
    </source>
</evidence>
<keyword evidence="3" id="KW-1185">Reference proteome</keyword>
<gene>
    <name evidence="2" type="ORF">RclHR1_01510004</name>
</gene>
<dbReference type="Proteomes" id="UP000247702">
    <property type="component" value="Unassembled WGS sequence"/>
</dbReference>
<sequence>MISLFKRSMEVNGVIDYTTLKIPFVYERTEFKWHRTSGHPLKKNSGKNSARSSQKHSKKDSGAQGSPKSSSKPGSSCSVKRNPPLRIRIRR</sequence>
<dbReference type="AlphaFoldDB" id="A0A2Z6QEC8"/>
<feature type="compositionally biased region" description="Low complexity" evidence="1">
    <location>
        <begin position="65"/>
        <end position="76"/>
    </location>
</feature>
<evidence type="ECO:0000256" key="1">
    <source>
        <dbReference type="SAM" id="MobiDB-lite"/>
    </source>
</evidence>
<organism evidence="2 3">
    <name type="scientific">Rhizophagus clarus</name>
    <dbReference type="NCBI Taxonomy" id="94130"/>
    <lineage>
        <taxon>Eukaryota</taxon>
        <taxon>Fungi</taxon>
        <taxon>Fungi incertae sedis</taxon>
        <taxon>Mucoromycota</taxon>
        <taxon>Glomeromycotina</taxon>
        <taxon>Glomeromycetes</taxon>
        <taxon>Glomerales</taxon>
        <taxon>Glomeraceae</taxon>
        <taxon>Rhizophagus</taxon>
    </lineage>
</organism>
<dbReference type="EMBL" id="BEXD01000569">
    <property type="protein sequence ID" value="GBB88553.1"/>
    <property type="molecule type" value="Genomic_DNA"/>
</dbReference>
<protein>
    <submittedName>
        <fullName evidence="2">Uncharacterized protein</fullName>
    </submittedName>
</protein>
<proteinExistence type="predicted"/>
<name>A0A2Z6QEC8_9GLOM</name>
<reference evidence="2 3" key="1">
    <citation type="submission" date="2017-11" db="EMBL/GenBank/DDBJ databases">
        <title>The genome of Rhizophagus clarus HR1 reveals common genetic basis of auxotrophy among arbuscular mycorrhizal fungi.</title>
        <authorList>
            <person name="Kobayashi Y."/>
        </authorList>
    </citation>
    <scope>NUCLEOTIDE SEQUENCE [LARGE SCALE GENOMIC DNA]</scope>
    <source>
        <strain evidence="2 3">HR1</strain>
    </source>
</reference>
<feature type="compositionally biased region" description="Basic residues" evidence="1">
    <location>
        <begin position="35"/>
        <end position="45"/>
    </location>
</feature>
<feature type="region of interest" description="Disordered" evidence="1">
    <location>
        <begin position="35"/>
        <end position="91"/>
    </location>
</feature>
<evidence type="ECO:0000313" key="3">
    <source>
        <dbReference type="Proteomes" id="UP000247702"/>
    </source>
</evidence>
<accession>A0A2Z6QEC8</accession>
<comment type="caution">
    <text evidence="2">The sequence shown here is derived from an EMBL/GenBank/DDBJ whole genome shotgun (WGS) entry which is preliminary data.</text>
</comment>